<evidence type="ECO:0000256" key="7">
    <source>
        <dbReference type="ARBA" id="ARBA00023175"/>
    </source>
</evidence>
<dbReference type="Gene3D" id="1.10.10.820">
    <property type="match status" value="1"/>
</dbReference>
<feature type="binding site" evidence="9">
    <location>
        <begin position="496"/>
        <end position="503"/>
    </location>
    <ligand>
        <name>ATP</name>
        <dbReference type="ChEBI" id="CHEBI:30616"/>
    </ligand>
</feature>
<evidence type="ECO:0000256" key="3">
    <source>
        <dbReference type="ARBA" id="ARBA00022741"/>
    </source>
</evidence>
<feature type="repeat" description="ANK" evidence="8">
    <location>
        <begin position="254"/>
        <end position="286"/>
    </location>
</feature>
<comment type="similarity">
    <text evidence="9">Belongs to the TRAFAC class myosin-kinesin ATPase superfamily. Myosin family.</text>
</comment>
<keyword evidence="13" id="KW-1185">Reference proteome</keyword>
<dbReference type="EMBL" id="JAAWVO010031857">
    <property type="protein sequence ID" value="MBN3316814.1"/>
    <property type="molecule type" value="Genomic_DNA"/>
</dbReference>
<feature type="region of interest" description="Disordered" evidence="10">
    <location>
        <begin position="1232"/>
        <end position="1280"/>
    </location>
</feature>
<dbReference type="InterPro" id="IPR001609">
    <property type="entry name" value="Myosin_head_motor_dom-like"/>
</dbReference>
<dbReference type="GO" id="GO:0019903">
    <property type="term" value="F:protein phosphatase binding"/>
    <property type="evidence" value="ECO:0007669"/>
    <property type="project" value="TreeGrafter"/>
</dbReference>
<dbReference type="InterPro" id="IPR036770">
    <property type="entry name" value="Ankyrin_rpt-contain_sf"/>
</dbReference>
<feature type="compositionally biased region" description="Pro residues" evidence="10">
    <location>
        <begin position="1621"/>
        <end position="1648"/>
    </location>
</feature>
<dbReference type="Gene3D" id="1.20.5.4820">
    <property type="match status" value="1"/>
</dbReference>
<dbReference type="FunFam" id="1.25.40.20:FF:000168">
    <property type="entry name" value="Myosin XVI"/>
    <property type="match status" value="1"/>
</dbReference>
<evidence type="ECO:0000256" key="2">
    <source>
        <dbReference type="ARBA" id="ARBA00022737"/>
    </source>
</evidence>
<dbReference type="Gene3D" id="1.25.40.20">
    <property type="entry name" value="Ankyrin repeat-containing domain"/>
    <property type="match status" value="2"/>
</dbReference>
<feature type="non-terminal residue" evidence="12">
    <location>
        <position position="1897"/>
    </location>
</feature>
<feature type="compositionally biased region" description="Polar residues" evidence="10">
    <location>
        <begin position="1581"/>
        <end position="1599"/>
    </location>
</feature>
<evidence type="ECO:0000256" key="9">
    <source>
        <dbReference type="PROSITE-ProRule" id="PRU00782"/>
    </source>
</evidence>
<dbReference type="SUPFAM" id="SSF48403">
    <property type="entry name" value="Ankyrin repeat"/>
    <property type="match status" value="1"/>
</dbReference>
<comment type="caution">
    <text evidence="9">Lacks conserved residue(s) required for the propagation of feature annotation.</text>
</comment>
<protein>
    <submittedName>
        <fullName evidence="12">MYO16 protein</fullName>
    </submittedName>
</protein>
<feature type="compositionally biased region" description="Polar residues" evidence="10">
    <location>
        <begin position="1778"/>
        <end position="1789"/>
    </location>
</feature>
<evidence type="ECO:0000313" key="13">
    <source>
        <dbReference type="Proteomes" id="UP000736164"/>
    </source>
</evidence>
<feature type="repeat" description="ANK" evidence="8">
    <location>
        <begin position="221"/>
        <end position="253"/>
    </location>
</feature>
<dbReference type="Pfam" id="PF15452">
    <property type="entry name" value="NYAP_C"/>
    <property type="match status" value="1"/>
</dbReference>
<dbReference type="InterPro" id="IPR036961">
    <property type="entry name" value="Kinesin_motor_dom_sf"/>
</dbReference>
<evidence type="ECO:0000256" key="6">
    <source>
        <dbReference type="ARBA" id="ARBA00023123"/>
    </source>
</evidence>
<dbReference type="PRINTS" id="PR00193">
    <property type="entry name" value="MYOSINHEAVY"/>
</dbReference>
<evidence type="ECO:0000256" key="5">
    <source>
        <dbReference type="ARBA" id="ARBA00023043"/>
    </source>
</evidence>
<dbReference type="Proteomes" id="UP000736164">
    <property type="component" value="Unassembled WGS sequence"/>
</dbReference>
<proteinExistence type="inferred from homology"/>
<dbReference type="InterPro" id="IPR052838">
    <property type="entry name" value="Myosin-XVI"/>
</dbReference>
<keyword evidence="6 9" id="KW-0518">Myosin</keyword>
<dbReference type="Gene3D" id="1.20.58.530">
    <property type="match status" value="1"/>
</dbReference>
<dbReference type="SMART" id="SM00248">
    <property type="entry name" value="ANK"/>
    <property type="match status" value="5"/>
</dbReference>
<feature type="region of interest" description="Disordered" evidence="10">
    <location>
        <begin position="1361"/>
        <end position="1400"/>
    </location>
</feature>
<dbReference type="SUPFAM" id="SSF52540">
    <property type="entry name" value="P-loop containing nucleoside triphosphate hydrolases"/>
    <property type="match status" value="1"/>
</dbReference>
<dbReference type="GO" id="GO:0051015">
    <property type="term" value="F:actin filament binding"/>
    <property type="evidence" value="ECO:0007669"/>
    <property type="project" value="TreeGrafter"/>
</dbReference>
<name>A0A8J7NN82_ATRSP</name>
<feature type="region of interest" description="Disordered" evidence="10">
    <location>
        <begin position="1752"/>
        <end position="1799"/>
    </location>
</feature>
<dbReference type="PROSITE" id="PS50297">
    <property type="entry name" value="ANK_REP_REGION"/>
    <property type="match status" value="3"/>
</dbReference>
<dbReference type="InterPro" id="IPR039482">
    <property type="entry name" value="NYAP_N"/>
</dbReference>
<dbReference type="GO" id="GO:2000134">
    <property type="term" value="P:negative regulation of G1/S transition of mitotic cell cycle"/>
    <property type="evidence" value="ECO:0007669"/>
    <property type="project" value="TreeGrafter"/>
</dbReference>
<feature type="compositionally biased region" description="Basic and acidic residues" evidence="10">
    <location>
        <begin position="1232"/>
        <end position="1267"/>
    </location>
</feature>
<dbReference type="GO" id="GO:0005524">
    <property type="term" value="F:ATP binding"/>
    <property type="evidence" value="ECO:0007669"/>
    <property type="project" value="UniProtKB-UniRule"/>
</dbReference>
<feature type="repeat" description="ANK" evidence="8">
    <location>
        <begin position="92"/>
        <end position="124"/>
    </location>
</feature>
<comment type="caution">
    <text evidence="12">The sequence shown here is derived from an EMBL/GenBank/DDBJ whole genome shotgun (WGS) entry which is preliminary data.</text>
</comment>
<dbReference type="GO" id="GO:0003774">
    <property type="term" value="F:cytoskeletal motor activity"/>
    <property type="evidence" value="ECO:0007669"/>
    <property type="project" value="UniProtKB-UniRule"/>
</dbReference>
<accession>A0A8J7NN82</accession>
<keyword evidence="9" id="KW-0009">Actin-binding</keyword>
<dbReference type="InterPro" id="IPR029353">
    <property type="entry name" value="NYAP_C"/>
</dbReference>
<feature type="region of interest" description="Disordered" evidence="10">
    <location>
        <begin position="367"/>
        <end position="393"/>
    </location>
</feature>
<dbReference type="GO" id="GO:0048471">
    <property type="term" value="C:perinuclear region of cytoplasm"/>
    <property type="evidence" value="ECO:0007669"/>
    <property type="project" value="TreeGrafter"/>
</dbReference>
<reference evidence="12" key="1">
    <citation type="journal article" date="2021" name="Cell">
        <title>Tracing the genetic footprints of vertebrate landing in non-teleost ray-finned fishes.</title>
        <authorList>
            <person name="Bi X."/>
            <person name="Wang K."/>
            <person name="Yang L."/>
            <person name="Pan H."/>
            <person name="Jiang H."/>
            <person name="Wei Q."/>
            <person name="Fang M."/>
            <person name="Yu H."/>
            <person name="Zhu C."/>
            <person name="Cai Y."/>
            <person name="He Y."/>
            <person name="Gan X."/>
            <person name="Zeng H."/>
            <person name="Yu D."/>
            <person name="Zhu Y."/>
            <person name="Jiang H."/>
            <person name="Qiu Q."/>
            <person name="Yang H."/>
            <person name="Zhang Y.E."/>
            <person name="Wang W."/>
            <person name="Zhu M."/>
            <person name="He S."/>
            <person name="Zhang G."/>
        </authorList>
    </citation>
    <scope>NUCLEOTIDE SEQUENCE</scope>
    <source>
        <strain evidence="12">Allg_001</strain>
    </source>
</reference>
<dbReference type="Pfam" id="PF12796">
    <property type="entry name" value="Ank_2"/>
    <property type="match status" value="2"/>
</dbReference>
<feature type="compositionally biased region" description="Polar residues" evidence="10">
    <location>
        <begin position="370"/>
        <end position="391"/>
    </location>
</feature>
<keyword evidence="1" id="KW-0597">Phosphoprotein</keyword>
<evidence type="ECO:0000256" key="1">
    <source>
        <dbReference type="ARBA" id="ARBA00022553"/>
    </source>
</evidence>
<dbReference type="Pfam" id="PF15439">
    <property type="entry name" value="NYAP_N"/>
    <property type="match status" value="1"/>
</dbReference>
<evidence type="ECO:0000259" key="11">
    <source>
        <dbReference type="PROSITE" id="PS51456"/>
    </source>
</evidence>
<dbReference type="GO" id="GO:0005654">
    <property type="term" value="C:nucleoplasm"/>
    <property type="evidence" value="ECO:0007669"/>
    <property type="project" value="TreeGrafter"/>
</dbReference>
<keyword evidence="7 9" id="KW-0505">Motor protein</keyword>
<evidence type="ECO:0000256" key="10">
    <source>
        <dbReference type="SAM" id="MobiDB-lite"/>
    </source>
</evidence>
<keyword evidence="2" id="KW-0677">Repeat</keyword>
<dbReference type="PANTHER" id="PTHR47335">
    <property type="entry name" value="UNCONVENTIONAL MYOSIN-XVI"/>
    <property type="match status" value="1"/>
</dbReference>
<dbReference type="GO" id="GO:0043491">
    <property type="term" value="P:phosphatidylinositol 3-kinase/protein kinase B signal transduction"/>
    <property type="evidence" value="ECO:0007669"/>
    <property type="project" value="TreeGrafter"/>
</dbReference>
<dbReference type="GO" id="GO:0048812">
    <property type="term" value="P:neuron projection morphogenesis"/>
    <property type="evidence" value="ECO:0007669"/>
    <property type="project" value="TreeGrafter"/>
</dbReference>
<dbReference type="PROSITE" id="PS50088">
    <property type="entry name" value="ANK_REPEAT"/>
    <property type="match status" value="4"/>
</dbReference>
<gene>
    <name evidence="12" type="primary">Myo16</name>
    <name evidence="12" type="ORF">GTO95_0018652</name>
</gene>
<dbReference type="PANTHER" id="PTHR47335:SF1">
    <property type="entry name" value="UNCONVENTIONAL MYOSIN-XVI"/>
    <property type="match status" value="1"/>
</dbReference>
<dbReference type="InterPro" id="IPR002110">
    <property type="entry name" value="Ankyrin_rpt"/>
</dbReference>
<dbReference type="Gene3D" id="3.40.850.10">
    <property type="entry name" value="Kinesin motor domain"/>
    <property type="match status" value="1"/>
</dbReference>
<evidence type="ECO:0000256" key="8">
    <source>
        <dbReference type="PROSITE-ProRule" id="PRU00023"/>
    </source>
</evidence>
<feature type="non-terminal residue" evidence="12">
    <location>
        <position position="1"/>
    </location>
</feature>
<dbReference type="PROSITE" id="PS50096">
    <property type="entry name" value="IQ"/>
    <property type="match status" value="1"/>
</dbReference>
<feature type="region of interest" description="Disordered" evidence="10">
    <location>
        <begin position="1683"/>
        <end position="1726"/>
    </location>
</feature>
<keyword evidence="4 9" id="KW-0067">ATP-binding</keyword>
<organism evidence="12 13">
    <name type="scientific">Atractosteus spatula</name>
    <name type="common">Alligator gar</name>
    <name type="synonym">Lepisosteus spatula</name>
    <dbReference type="NCBI Taxonomy" id="7917"/>
    <lineage>
        <taxon>Eukaryota</taxon>
        <taxon>Metazoa</taxon>
        <taxon>Chordata</taxon>
        <taxon>Craniata</taxon>
        <taxon>Vertebrata</taxon>
        <taxon>Euteleostomi</taxon>
        <taxon>Actinopterygii</taxon>
        <taxon>Neopterygii</taxon>
        <taxon>Holostei</taxon>
        <taxon>Semionotiformes</taxon>
        <taxon>Lepisosteidae</taxon>
        <taxon>Atractosteus</taxon>
    </lineage>
</organism>
<feature type="repeat" description="ANK" evidence="8">
    <location>
        <begin position="125"/>
        <end position="157"/>
    </location>
</feature>
<dbReference type="InterPro" id="IPR027417">
    <property type="entry name" value="P-loop_NTPase"/>
</dbReference>
<dbReference type="GO" id="GO:0016459">
    <property type="term" value="C:myosin complex"/>
    <property type="evidence" value="ECO:0007669"/>
    <property type="project" value="UniProtKB-KW"/>
</dbReference>
<sequence length="1897" mass="211277">MEIDQCLLESLPLGQRQRLVKRMRCDQIKAYYEREKTLQKQVGHKPMIKQRKKCKIHFGLSDIIQDAIIHHNDKEVLRLLKDGADPNTVITSGGSLLHLCARYDNAFAAEILIEKGMNVNQQDEDFWTALHVACACDNTDIALLLLLAGANVLLQDVNGNLPLDYAMEGTETSYVLLRHLEENGVDVSSMQQMKAQRPLDMLSDVKHLIASGGSVNQRNDEGVTLLHMACASGYKDVVSLMLENGADPQVADNNYWTPLHLAAKYGQTGIVNQLLKHFADPNALNCNEEKPSDIAASGFIADILLKAETTWEERLQDPSSVSLASEEPYEEIIHDVSVPVRKLIPLTVPIAKQDSLLEKDAMFRDVAGASSRQPSQDNGCDSTFMSSTSKPEQVKIMPPAPNDDLASLNELTDSSLLYEIHKRFGNDQIYTYIGNILLLVNPNKELPIYSTMVSQLYVSSNGRLCSSLPPHIFSSAERAYHTMLQEQRPQCFILSGESGSGKSEACKHLVKHLVSRYSTKFCSLGSKIKHVNCILESFGHAQTKLNENSSRFMKYLSLQYCEKKKTLVGAKVYTYVLEKSRIVSQPPQQQNFNVFYLINDGLSPEEKSAPYFSNLLSHRVDESVSLFTVCMSSLQRTNTLSVVTAFAFIIHSFMLIVVLKEVENMFVILSAILHLGDIQFTALTDAETALVSEQQLLEQVAGMLQIASDELGSALTSDVQYFKVFLNLYLVSCFKKCMVSKFDILVSIIGDVIMRRHTVEMANHYRDLLAKSLYSRLFSFLVNSINSYLQGHEDSNGDSVIEIGILDIFGFEDFQKNSFEQLCINMTNEKIHQYIMEELFQHKQAECMQEGVAMETLHSPGNQSAVLDFFFQKRPYGLLSVLDEESQALRPGEQNLYKKLQSQLETSNMNAVYLSTKDGNGNPAPNNQSPSFTVMHYAGKVTYDLSGALEKNKDSLPQNILFVMKSSENVIIHQLFQSKLTQTGSLVPPYHRLKLRGPKAALLIQKMTSPSTAREPKKYLDLSKLLKKKGTTSFLQTLERCGPVTVAVQLRIDNSQEQTASFSAPVLTAFSCASVTSLSQNEQESNKAAAKNCFQLKINSILYIHPFLPLRYKDLAKTLVGDKTKVSPEEKCRHILHYCKLQGWQMGHSKVFLKYWQADHLNDYCFQLQKKIITCQKVVRGFLARQRLLQKMSIRQQEVSSVQGFLQDMEDRGQKAYDGLVIQNASDIARENDRLRNEVNEKQSKEKQESRGMEEETMRRAGDKYGKVNEGSSGGCRTPKHFHYTSVPVPLVMDNLVHSATGSSIKSPSLQSVFSMDDCSCLPSPRKQPPPKPKRDPNTRLSASYEAVSACLSAASQETSCEALSKPRPHSDDYSTMKKIPPPKPKRSPNTKLSGSYEEISGPRPAEIKLSCLAKGGHCIGMIQRAASADGPQYGALSLYSSQEEEEGVYIEMVGNARAMSLPEVDSAEQGESVYEEMKYFLPEEGTSAKITLAKSEGSPQQLHENKKLFIIEQLHSGPGGKTYCKDCTCDIPPPFPNLLPHRPPLLVFPPTPVTCSPASDESPLTPIEVKKLPVLETNLNYSGQSEGSSPLSPQFARQQKTESERPSSPNFSVFNMPDKSTPPPTPPPLLPPPPSLPPPYRPPSHFPFPPDASILALAKTASVSNSDSSKVPQKPGYCVSEAPSGCAKPPYSPVKMPRAEHRKSHSCSSSPLPFNPANSRPLTSPLDELNTLFSSGRSLLRKSAAGRKIREPERLISNINMPGREDTSDMSPELQDKNANNRVTTRSSAAPCPVSMENGNQLSNGLPEDEGHMRFNSSTALPSVQRHIDSHHSQVIHQLRLSQNESTALHELLEWRRKLCEEKEDWQQIIHKSEHKTVTPPPPPPPCKKTTLLKKV</sequence>
<dbReference type="PROSITE" id="PS51456">
    <property type="entry name" value="MYOSIN_MOTOR"/>
    <property type="match status" value="1"/>
</dbReference>
<evidence type="ECO:0000313" key="12">
    <source>
        <dbReference type="EMBL" id="MBN3316814.1"/>
    </source>
</evidence>
<dbReference type="Pfam" id="PF00063">
    <property type="entry name" value="Myosin_head"/>
    <property type="match status" value="1"/>
</dbReference>
<keyword evidence="3 9" id="KW-0547">Nucleotide-binding</keyword>
<dbReference type="Gene3D" id="1.20.120.720">
    <property type="entry name" value="Myosin VI head, motor domain, U50 subdomain"/>
    <property type="match status" value="1"/>
</dbReference>
<feature type="compositionally biased region" description="Polar residues" evidence="10">
    <location>
        <begin position="1707"/>
        <end position="1723"/>
    </location>
</feature>
<feature type="region of interest" description="Disordered" evidence="10">
    <location>
        <begin position="1581"/>
        <end position="1648"/>
    </location>
</feature>
<evidence type="ECO:0000256" key="4">
    <source>
        <dbReference type="ARBA" id="ARBA00022840"/>
    </source>
</evidence>
<feature type="region of interest" description="Disordered" evidence="10">
    <location>
        <begin position="1872"/>
        <end position="1897"/>
    </location>
</feature>
<feature type="domain" description="Myosin motor" evidence="11">
    <location>
        <begin position="400"/>
        <end position="1051"/>
    </location>
</feature>
<keyword evidence="5 8" id="KW-0040">ANK repeat</keyword>
<dbReference type="SMART" id="SM00242">
    <property type="entry name" value="MYSc"/>
    <property type="match status" value="1"/>
</dbReference>